<name>W7EMF8_BIPV3</name>
<evidence type="ECO:0000313" key="2">
    <source>
        <dbReference type="EMBL" id="EUN25512.1"/>
    </source>
</evidence>
<dbReference type="AlphaFoldDB" id="W7EMF8"/>
<keyword evidence="1" id="KW-0812">Transmembrane</keyword>
<proteinExistence type="predicted"/>
<feature type="transmembrane region" description="Helical" evidence="1">
    <location>
        <begin position="63"/>
        <end position="81"/>
    </location>
</feature>
<dbReference type="OrthoDB" id="10399497at2759"/>
<dbReference type="EMBL" id="KI968751">
    <property type="protein sequence ID" value="EUN25512.1"/>
    <property type="molecule type" value="Genomic_DNA"/>
</dbReference>
<gene>
    <name evidence="2" type="ORF">COCVIDRAFT_103367</name>
</gene>
<reference evidence="2 3" key="1">
    <citation type="journal article" date="2013" name="PLoS Genet.">
        <title>Comparative genome structure, secondary metabolite, and effector coding capacity across Cochliobolus pathogens.</title>
        <authorList>
            <person name="Condon B.J."/>
            <person name="Leng Y."/>
            <person name="Wu D."/>
            <person name="Bushley K.E."/>
            <person name="Ohm R.A."/>
            <person name="Otillar R."/>
            <person name="Martin J."/>
            <person name="Schackwitz W."/>
            <person name="Grimwood J."/>
            <person name="MohdZainudin N."/>
            <person name="Xue C."/>
            <person name="Wang R."/>
            <person name="Manning V.A."/>
            <person name="Dhillon B."/>
            <person name="Tu Z.J."/>
            <person name="Steffenson B.J."/>
            <person name="Salamov A."/>
            <person name="Sun H."/>
            <person name="Lowry S."/>
            <person name="LaButti K."/>
            <person name="Han J."/>
            <person name="Copeland A."/>
            <person name="Lindquist E."/>
            <person name="Barry K."/>
            <person name="Schmutz J."/>
            <person name="Baker S.E."/>
            <person name="Ciuffetti L.M."/>
            <person name="Grigoriev I.V."/>
            <person name="Zhong S."/>
            <person name="Turgeon B.G."/>
        </authorList>
    </citation>
    <scope>NUCLEOTIDE SEQUENCE [LARGE SCALE GENOMIC DNA]</scope>
    <source>
        <strain evidence="2 3">FI3</strain>
    </source>
</reference>
<organism evidence="2 3">
    <name type="scientific">Bipolaris victoriae (strain FI3)</name>
    <name type="common">Victoria blight of oats agent</name>
    <name type="synonym">Cochliobolus victoriae</name>
    <dbReference type="NCBI Taxonomy" id="930091"/>
    <lineage>
        <taxon>Eukaryota</taxon>
        <taxon>Fungi</taxon>
        <taxon>Dikarya</taxon>
        <taxon>Ascomycota</taxon>
        <taxon>Pezizomycotina</taxon>
        <taxon>Dothideomycetes</taxon>
        <taxon>Pleosporomycetidae</taxon>
        <taxon>Pleosporales</taxon>
        <taxon>Pleosporineae</taxon>
        <taxon>Pleosporaceae</taxon>
        <taxon>Bipolaris</taxon>
    </lineage>
</organism>
<dbReference type="RefSeq" id="XP_014555087.1">
    <property type="nucleotide sequence ID" value="XM_014699601.1"/>
</dbReference>
<keyword evidence="3" id="KW-1185">Reference proteome</keyword>
<dbReference type="GeneID" id="26248532"/>
<keyword evidence="1" id="KW-1133">Transmembrane helix</keyword>
<keyword evidence="1" id="KW-0472">Membrane</keyword>
<dbReference type="HOGENOM" id="CLU_2527302_0_0_1"/>
<evidence type="ECO:0008006" key="4">
    <source>
        <dbReference type="Google" id="ProtNLM"/>
    </source>
</evidence>
<accession>W7EMF8</accession>
<dbReference type="Proteomes" id="UP000054337">
    <property type="component" value="Unassembled WGS sequence"/>
</dbReference>
<sequence length="88" mass="10352">MPPRRNNNNNNNANATPISILPIHNQNLPVARQQAPFHRRHRHRRALPWFRRGEDVWRSRLETASHIGICLAAFITLIFFLRRGPVEQ</sequence>
<evidence type="ECO:0000313" key="3">
    <source>
        <dbReference type="Proteomes" id="UP000054337"/>
    </source>
</evidence>
<protein>
    <recommendedName>
        <fullName evidence="4">Transmembrane protein</fullName>
    </recommendedName>
</protein>
<evidence type="ECO:0000256" key="1">
    <source>
        <dbReference type="SAM" id="Phobius"/>
    </source>
</evidence>